<evidence type="ECO:0000313" key="3">
    <source>
        <dbReference type="Proteomes" id="UP000008237"/>
    </source>
</evidence>
<dbReference type="InParanoid" id="E2B7W3"/>
<dbReference type="InterPro" id="IPR049012">
    <property type="entry name" value="Mutator_transp_dom"/>
</dbReference>
<dbReference type="Pfam" id="PF20700">
    <property type="entry name" value="Mutator"/>
    <property type="match status" value="1"/>
</dbReference>
<feature type="non-terminal residue" evidence="2">
    <location>
        <position position="1"/>
    </location>
</feature>
<dbReference type="EMBL" id="GL446210">
    <property type="protein sequence ID" value="EFN88217.1"/>
    <property type="molecule type" value="Genomic_DNA"/>
</dbReference>
<dbReference type="AlphaFoldDB" id="E2B7W3"/>
<proteinExistence type="predicted"/>
<sequence length="70" mass="7903">SAGKMEVDAAVEMFSRSEELHNIRYSSYIGDGDSKTFKGIFESRPYGEDCTVLKKECVGHVQKRMGARLR</sequence>
<dbReference type="Proteomes" id="UP000008237">
    <property type="component" value="Unassembled WGS sequence"/>
</dbReference>
<keyword evidence="3" id="KW-1185">Reference proteome</keyword>
<dbReference type="OrthoDB" id="7528606at2759"/>
<gene>
    <name evidence="2" type="ORF">EAI_00153</name>
</gene>
<organism evidence="3">
    <name type="scientific">Harpegnathos saltator</name>
    <name type="common">Jerdon's jumping ant</name>
    <dbReference type="NCBI Taxonomy" id="610380"/>
    <lineage>
        <taxon>Eukaryota</taxon>
        <taxon>Metazoa</taxon>
        <taxon>Ecdysozoa</taxon>
        <taxon>Arthropoda</taxon>
        <taxon>Hexapoda</taxon>
        <taxon>Insecta</taxon>
        <taxon>Pterygota</taxon>
        <taxon>Neoptera</taxon>
        <taxon>Endopterygota</taxon>
        <taxon>Hymenoptera</taxon>
        <taxon>Apocrita</taxon>
        <taxon>Aculeata</taxon>
        <taxon>Formicoidea</taxon>
        <taxon>Formicidae</taxon>
        <taxon>Ponerinae</taxon>
        <taxon>Ponerini</taxon>
        <taxon>Harpegnathos</taxon>
    </lineage>
</organism>
<accession>E2B7W3</accession>
<dbReference type="OMA" id="VWLYFIT"/>
<name>E2B7W3_HARSA</name>
<reference evidence="2 3" key="1">
    <citation type="journal article" date="2010" name="Science">
        <title>Genomic comparison of the ants Camponotus floridanus and Harpegnathos saltator.</title>
        <authorList>
            <person name="Bonasio R."/>
            <person name="Zhang G."/>
            <person name="Ye C."/>
            <person name="Mutti N.S."/>
            <person name="Fang X."/>
            <person name="Qin N."/>
            <person name="Donahue G."/>
            <person name="Yang P."/>
            <person name="Li Q."/>
            <person name="Li C."/>
            <person name="Zhang P."/>
            <person name="Huang Z."/>
            <person name="Berger S.L."/>
            <person name="Reinberg D."/>
            <person name="Wang J."/>
            <person name="Liebig J."/>
        </authorList>
    </citation>
    <scope>NUCLEOTIDE SEQUENCE [LARGE SCALE GENOMIC DNA]</scope>
    <source>
        <strain evidence="2 3">R22 G/1</strain>
    </source>
</reference>
<protein>
    <recommendedName>
        <fullName evidence="1">Mutator-like transposase domain-containing protein</fullName>
    </recommendedName>
</protein>
<evidence type="ECO:0000313" key="2">
    <source>
        <dbReference type="EMBL" id="EFN88217.1"/>
    </source>
</evidence>
<feature type="non-terminal residue" evidence="2">
    <location>
        <position position="70"/>
    </location>
</feature>
<feature type="domain" description="Mutator-like transposase" evidence="1">
    <location>
        <begin position="1"/>
        <end position="70"/>
    </location>
</feature>
<evidence type="ECO:0000259" key="1">
    <source>
        <dbReference type="Pfam" id="PF20700"/>
    </source>
</evidence>